<evidence type="ECO:0000256" key="2">
    <source>
        <dbReference type="ARBA" id="ARBA00022714"/>
    </source>
</evidence>
<comment type="caution">
    <text evidence="10">The sequence shown here is derived from an EMBL/GenBank/DDBJ whole genome shotgun (WGS) entry which is preliminary data.</text>
</comment>
<feature type="domain" description="Rieske" evidence="9">
    <location>
        <begin position="53"/>
        <end position="150"/>
    </location>
</feature>
<gene>
    <name evidence="10" type="ORF">GCM10018793_41010</name>
</gene>
<organism evidence="10 11">
    <name type="scientific">Streptomyces sulfonofaciens</name>
    <dbReference type="NCBI Taxonomy" id="68272"/>
    <lineage>
        <taxon>Bacteria</taxon>
        <taxon>Bacillati</taxon>
        <taxon>Actinomycetota</taxon>
        <taxon>Actinomycetes</taxon>
        <taxon>Kitasatosporales</taxon>
        <taxon>Streptomycetaceae</taxon>
        <taxon>Streptomyces</taxon>
    </lineage>
</organism>
<dbReference type="PRINTS" id="PR00090">
    <property type="entry name" value="RNGDIOXGNASE"/>
</dbReference>
<keyword evidence="4 10" id="KW-0223">Dioxygenase</keyword>
<protein>
    <submittedName>
        <fullName evidence="10">Aromatic-ring-hydroxylating dioxygenase subunit alpha</fullName>
    </submittedName>
</protein>
<evidence type="ECO:0000256" key="7">
    <source>
        <dbReference type="ARBA" id="ARBA00023014"/>
    </source>
</evidence>
<dbReference type="Gene3D" id="2.102.10.10">
    <property type="entry name" value="Rieske [2Fe-2S] iron-sulphur domain"/>
    <property type="match status" value="1"/>
</dbReference>
<evidence type="ECO:0000256" key="6">
    <source>
        <dbReference type="ARBA" id="ARBA00023004"/>
    </source>
</evidence>
<dbReference type="SUPFAM" id="SSF55961">
    <property type="entry name" value="Bet v1-like"/>
    <property type="match status" value="1"/>
</dbReference>
<keyword evidence="5" id="KW-0560">Oxidoreductase</keyword>
<dbReference type="GO" id="GO:0016705">
    <property type="term" value="F:oxidoreductase activity, acting on paired donors, with incorporation or reduction of molecular oxygen"/>
    <property type="evidence" value="ECO:0007669"/>
    <property type="project" value="UniProtKB-ARBA"/>
</dbReference>
<dbReference type="PANTHER" id="PTHR43756:SF1">
    <property type="entry name" value="3-PHENYLPROPIONATE_CINNAMIC ACID DIOXYGENASE SUBUNIT ALPHA"/>
    <property type="match status" value="1"/>
</dbReference>
<dbReference type="SUPFAM" id="SSF50022">
    <property type="entry name" value="ISP domain"/>
    <property type="match status" value="1"/>
</dbReference>
<dbReference type="Pfam" id="PF00355">
    <property type="entry name" value="Rieske"/>
    <property type="match status" value="1"/>
</dbReference>
<dbReference type="Pfam" id="PF00848">
    <property type="entry name" value="Ring_hydroxyl_A"/>
    <property type="match status" value="1"/>
</dbReference>
<dbReference type="AlphaFoldDB" id="A0A919L314"/>
<evidence type="ECO:0000256" key="5">
    <source>
        <dbReference type="ARBA" id="ARBA00023002"/>
    </source>
</evidence>
<evidence type="ECO:0000256" key="8">
    <source>
        <dbReference type="ARBA" id="ARBA00023027"/>
    </source>
</evidence>
<dbReference type="PROSITE" id="PS00570">
    <property type="entry name" value="RING_HYDROXYL_ALPHA"/>
    <property type="match status" value="1"/>
</dbReference>
<keyword evidence="8" id="KW-0520">NAD</keyword>
<dbReference type="GO" id="GO:0051213">
    <property type="term" value="F:dioxygenase activity"/>
    <property type="evidence" value="ECO:0007669"/>
    <property type="project" value="UniProtKB-KW"/>
</dbReference>
<dbReference type="InterPro" id="IPR015881">
    <property type="entry name" value="ARHD_Rieske_2Fe_2S"/>
</dbReference>
<dbReference type="PANTHER" id="PTHR43756">
    <property type="entry name" value="CHOLINE MONOOXYGENASE, CHLOROPLASTIC"/>
    <property type="match status" value="1"/>
</dbReference>
<dbReference type="InterPro" id="IPR017941">
    <property type="entry name" value="Rieske_2Fe-2S"/>
</dbReference>
<keyword evidence="11" id="KW-1185">Reference proteome</keyword>
<keyword evidence="3" id="KW-0479">Metal-binding</keyword>
<dbReference type="Proteomes" id="UP000603708">
    <property type="component" value="Unassembled WGS sequence"/>
</dbReference>
<dbReference type="RefSeq" id="WP_189934127.1">
    <property type="nucleotide sequence ID" value="NZ_BNCD01000012.1"/>
</dbReference>
<dbReference type="EMBL" id="BNCD01000012">
    <property type="protein sequence ID" value="GHH82077.1"/>
    <property type="molecule type" value="Genomic_DNA"/>
</dbReference>
<dbReference type="InterPro" id="IPR036922">
    <property type="entry name" value="Rieske_2Fe-2S_sf"/>
</dbReference>
<dbReference type="InterPro" id="IPR015879">
    <property type="entry name" value="Ring_hydroxy_dOase_asu_C_dom"/>
</dbReference>
<comment type="similarity">
    <text evidence="1">Belongs to the bacterial ring-hydroxylating dioxygenase alpha subunit family.</text>
</comment>
<keyword evidence="2" id="KW-0001">2Fe-2S</keyword>
<dbReference type="GO" id="GO:0005506">
    <property type="term" value="F:iron ion binding"/>
    <property type="evidence" value="ECO:0007669"/>
    <property type="project" value="InterPro"/>
</dbReference>
<evidence type="ECO:0000256" key="3">
    <source>
        <dbReference type="ARBA" id="ARBA00022723"/>
    </source>
</evidence>
<proteinExistence type="inferred from homology"/>
<evidence type="ECO:0000256" key="4">
    <source>
        <dbReference type="ARBA" id="ARBA00022964"/>
    </source>
</evidence>
<name>A0A919L314_9ACTN</name>
<evidence type="ECO:0000259" key="9">
    <source>
        <dbReference type="PROSITE" id="PS51296"/>
    </source>
</evidence>
<dbReference type="CDD" id="cd03469">
    <property type="entry name" value="Rieske_RO_Alpha_N"/>
    <property type="match status" value="1"/>
</dbReference>
<keyword evidence="6" id="KW-0408">Iron</keyword>
<dbReference type="PROSITE" id="PS51296">
    <property type="entry name" value="RIESKE"/>
    <property type="match status" value="1"/>
</dbReference>
<evidence type="ECO:0000256" key="1">
    <source>
        <dbReference type="ARBA" id="ARBA00008751"/>
    </source>
</evidence>
<reference evidence="10" key="2">
    <citation type="submission" date="2020-09" db="EMBL/GenBank/DDBJ databases">
        <authorList>
            <person name="Sun Q."/>
            <person name="Ohkuma M."/>
        </authorList>
    </citation>
    <scope>NUCLEOTIDE SEQUENCE</scope>
    <source>
        <strain evidence="10">JCM 5069</strain>
    </source>
</reference>
<keyword evidence="7" id="KW-0411">Iron-sulfur</keyword>
<dbReference type="GO" id="GO:0051537">
    <property type="term" value="F:2 iron, 2 sulfur cluster binding"/>
    <property type="evidence" value="ECO:0007669"/>
    <property type="project" value="UniProtKB-KW"/>
</dbReference>
<evidence type="ECO:0000313" key="11">
    <source>
        <dbReference type="Proteomes" id="UP000603708"/>
    </source>
</evidence>
<reference evidence="10" key="1">
    <citation type="journal article" date="2014" name="Int. J. Syst. Evol. Microbiol.">
        <title>Complete genome sequence of Corynebacterium casei LMG S-19264T (=DSM 44701T), isolated from a smear-ripened cheese.</title>
        <authorList>
            <consortium name="US DOE Joint Genome Institute (JGI-PGF)"/>
            <person name="Walter F."/>
            <person name="Albersmeier A."/>
            <person name="Kalinowski J."/>
            <person name="Ruckert C."/>
        </authorList>
    </citation>
    <scope>NUCLEOTIDE SEQUENCE</scope>
    <source>
        <strain evidence="10">JCM 5069</strain>
    </source>
</reference>
<accession>A0A919L314</accession>
<sequence length="428" mass="48093">MTVNHDWATRTASAKEWVVEDVAAGTFRVDRTTLVDSAVYEREMASVFARCWLYVGHESEIPRPGDFRARDVGNRPLIFWHGHDGVRRVLYNTCRHRGALVCRVPEGNARGMSCFYHAWTYASTGALNGVPGDEGYGEHFDREGMGLLSPPRVDSYRGFHFVCFDPDAVDLKTYLAGAAEYIDLVADQADDLEVVPGVHEYSMDANWKLFVENSLDGYHLLPLHKTYFTYLEQHEGNTLDRNDATEAVDLGNGHAVIRVHGPWARPVARWAPALGEHNRPGIEAKYQELVERYGPERAEMIGHTDRNLLVFPNLIINDIMGIVIRTITPTSAGHTKIYQWSLATAGEDPDLRARRLDSYIAFQGPAGLATPDDLEACEACQAGLRTAPDVAWSDISRGMHREHTGQPSLASDELQMRAFWRRWQSLLD</sequence>
<evidence type="ECO:0000313" key="10">
    <source>
        <dbReference type="EMBL" id="GHH82077.1"/>
    </source>
</evidence>
<dbReference type="GO" id="GO:0004497">
    <property type="term" value="F:monooxygenase activity"/>
    <property type="evidence" value="ECO:0007669"/>
    <property type="project" value="UniProtKB-ARBA"/>
</dbReference>
<dbReference type="Gene3D" id="3.90.380.10">
    <property type="entry name" value="Naphthalene 1,2-dioxygenase Alpha Subunit, Chain A, domain 1"/>
    <property type="match status" value="1"/>
</dbReference>
<dbReference type="InterPro" id="IPR001663">
    <property type="entry name" value="Rng_hydr_dOase-A"/>
</dbReference>